<name>A0A1G5S142_9FIRM</name>
<keyword evidence="6" id="KW-0851">Voltage-gated channel</keyword>
<reference evidence="14 15" key="1">
    <citation type="submission" date="2016-10" db="EMBL/GenBank/DDBJ databases">
        <authorList>
            <person name="de Groot N.N."/>
        </authorList>
    </citation>
    <scope>NUCLEOTIDE SEQUENCE [LARGE SCALE GENOMIC DNA]</scope>
    <source>
        <strain evidence="14 15">DSM 2784</strain>
    </source>
</reference>
<dbReference type="STRING" id="1120920.SAMN03080599_02105"/>
<feature type="domain" description="Ion transport" evidence="13">
    <location>
        <begin position="22"/>
        <end position="238"/>
    </location>
</feature>
<evidence type="ECO:0000256" key="2">
    <source>
        <dbReference type="ARBA" id="ARBA00022448"/>
    </source>
</evidence>
<feature type="transmembrane region" description="Helical" evidence="12">
    <location>
        <begin position="26"/>
        <end position="48"/>
    </location>
</feature>
<dbReference type="RefSeq" id="WP_092591252.1">
    <property type="nucleotide sequence ID" value="NZ_FMWL01000010.1"/>
</dbReference>
<evidence type="ECO:0000256" key="7">
    <source>
        <dbReference type="ARBA" id="ARBA00022958"/>
    </source>
</evidence>
<comment type="subcellular location">
    <subcellularLocation>
        <location evidence="1">Membrane</location>
        <topology evidence="1">Multi-pass membrane protein</topology>
    </subcellularLocation>
</comment>
<dbReference type="GO" id="GO:0005249">
    <property type="term" value="F:voltage-gated potassium channel activity"/>
    <property type="evidence" value="ECO:0007669"/>
    <property type="project" value="InterPro"/>
</dbReference>
<dbReference type="InterPro" id="IPR005821">
    <property type="entry name" value="Ion_trans_dom"/>
</dbReference>
<keyword evidence="4 12" id="KW-0812">Transmembrane</keyword>
<evidence type="ECO:0000256" key="11">
    <source>
        <dbReference type="ARBA" id="ARBA00023303"/>
    </source>
</evidence>
<evidence type="ECO:0000256" key="6">
    <source>
        <dbReference type="ARBA" id="ARBA00022882"/>
    </source>
</evidence>
<protein>
    <submittedName>
        <fullName evidence="14">Voltage-gated potassium channel</fullName>
    </submittedName>
</protein>
<feature type="transmembrane region" description="Helical" evidence="12">
    <location>
        <begin position="54"/>
        <end position="72"/>
    </location>
</feature>
<sequence>MREALKSKLYEIIFEAETPEGKAYDVFLIISIIISSLLIMLESVVSIQMTYGTLLFRLEWFFVILFTLEYFLRLYVVKRRRHYAVSFFGFVDLLSILPAYASIFLPTARFLMLIRVFRLLRLFRIFKMVRYVEESGTLIRALRASRPKITVFLLTIVFIVVLAGALMYIVEGPQYGFDNIPESMYWAIVTVTTVGYGDISPQTPIGKLISSLLMVIAYGIIAVPTGIITSELSAAEKKSVKLATCPHCFSEDHAVDAVYCNKCGGKL</sequence>
<dbReference type="SUPFAM" id="SSF81324">
    <property type="entry name" value="Voltage-gated potassium channels"/>
    <property type="match status" value="1"/>
</dbReference>
<proteinExistence type="predicted"/>
<evidence type="ECO:0000313" key="14">
    <source>
        <dbReference type="EMBL" id="SCZ80105.1"/>
    </source>
</evidence>
<evidence type="ECO:0000256" key="5">
    <source>
        <dbReference type="ARBA" id="ARBA00022826"/>
    </source>
</evidence>
<keyword evidence="15" id="KW-1185">Reference proteome</keyword>
<evidence type="ECO:0000256" key="3">
    <source>
        <dbReference type="ARBA" id="ARBA00022538"/>
    </source>
</evidence>
<dbReference type="GO" id="GO:0001508">
    <property type="term" value="P:action potential"/>
    <property type="evidence" value="ECO:0007669"/>
    <property type="project" value="TreeGrafter"/>
</dbReference>
<dbReference type="PRINTS" id="PR00169">
    <property type="entry name" value="KCHANNEL"/>
</dbReference>
<evidence type="ECO:0000256" key="12">
    <source>
        <dbReference type="SAM" id="Phobius"/>
    </source>
</evidence>
<dbReference type="Gene3D" id="1.20.120.350">
    <property type="entry name" value="Voltage-gated potassium channels. Chain C"/>
    <property type="match status" value="1"/>
</dbReference>
<evidence type="ECO:0000256" key="9">
    <source>
        <dbReference type="ARBA" id="ARBA00023065"/>
    </source>
</evidence>
<dbReference type="OrthoDB" id="9810759at2"/>
<dbReference type="InterPro" id="IPR027359">
    <property type="entry name" value="Volt_channel_dom_sf"/>
</dbReference>
<gene>
    <name evidence="14" type="ORF">SAMN03080599_02105</name>
</gene>
<feature type="transmembrane region" description="Helical" evidence="12">
    <location>
        <begin position="208"/>
        <end position="228"/>
    </location>
</feature>
<evidence type="ECO:0000256" key="4">
    <source>
        <dbReference type="ARBA" id="ARBA00022692"/>
    </source>
</evidence>
<dbReference type="PANTHER" id="PTHR11537:SF254">
    <property type="entry name" value="POTASSIUM VOLTAGE-GATED CHANNEL PROTEIN SHAB"/>
    <property type="match status" value="1"/>
</dbReference>
<keyword evidence="10 12" id="KW-0472">Membrane</keyword>
<evidence type="ECO:0000256" key="8">
    <source>
        <dbReference type="ARBA" id="ARBA00022989"/>
    </source>
</evidence>
<keyword evidence="11 14" id="KW-0407">Ion channel</keyword>
<organism evidence="14 15">
    <name type="scientific">Acidaminobacter hydrogenoformans DSM 2784</name>
    <dbReference type="NCBI Taxonomy" id="1120920"/>
    <lineage>
        <taxon>Bacteria</taxon>
        <taxon>Bacillati</taxon>
        <taxon>Bacillota</taxon>
        <taxon>Clostridia</taxon>
        <taxon>Peptostreptococcales</taxon>
        <taxon>Acidaminobacteraceae</taxon>
        <taxon>Acidaminobacter</taxon>
    </lineage>
</organism>
<dbReference type="Gene3D" id="1.10.287.70">
    <property type="match status" value="1"/>
</dbReference>
<feature type="transmembrane region" description="Helical" evidence="12">
    <location>
        <begin position="149"/>
        <end position="170"/>
    </location>
</feature>
<keyword evidence="2" id="KW-0813">Transport</keyword>
<evidence type="ECO:0000259" key="13">
    <source>
        <dbReference type="Pfam" id="PF00520"/>
    </source>
</evidence>
<keyword evidence="5" id="KW-0631">Potassium channel</keyword>
<accession>A0A1G5S142</accession>
<keyword evidence="3" id="KW-0633">Potassium transport</keyword>
<evidence type="ECO:0000313" key="15">
    <source>
        <dbReference type="Proteomes" id="UP000199208"/>
    </source>
</evidence>
<evidence type="ECO:0000256" key="10">
    <source>
        <dbReference type="ARBA" id="ARBA00023136"/>
    </source>
</evidence>
<dbReference type="InterPro" id="IPR028325">
    <property type="entry name" value="VG_K_chnl"/>
</dbReference>
<dbReference type="GO" id="GO:0008076">
    <property type="term" value="C:voltage-gated potassium channel complex"/>
    <property type="evidence" value="ECO:0007669"/>
    <property type="project" value="InterPro"/>
</dbReference>
<keyword evidence="8 12" id="KW-1133">Transmembrane helix</keyword>
<keyword evidence="9" id="KW-0406">Ion transport</keyword>
<dbReference type="AlphaFoldDB" id="A0A1G5S142"/>
<dbReference type="Pfam" id="PF00520">
    <property type="entry name" value="Ion_trans"/>
    <property type="match status" value="1"/>
</dbReference>
<dbReference type="PANTHER" id="PTHR11537">
    <property type="entry name" value="VOLTAGE-GATED POTASSIUM CHANNEL"/>
    <property type="match status" value="1"/>
</dbReference>
<dbReference type="Proteomes" id="UP000199208">
    <property type="component" value="Unassembled WGS sequence"/>
</dbReference>
<dbReference type="EMBL" id="FMWL01000010">
    <property type="protein sequence ID" value="SCZ80105.1"/>
    <property type="molecule type" value="Genomic_DNA"/>
</dbReference>
<evidence type="ECO:0000256" key="1">
    <source>
        <dbReference type="ARBA" id="ARBA00004141"/>
    </source>
</evidence>
<keyword evidence="7" id="KW-0630">Potassium</keyword>